<evidence type="ECO:0000313" key="1">
    <source>
        <dbReference type="EMBL" id="GFH22773.1"/>
    </source>
</evidence>
<dbReference type="AlphaFoldDB" id="A0A699ZJG7"/>
<gene>
    <name evidence="1" type="ORF">HaLaN_20285</name>
</gene>
<evidence type="ECO:0000313" key="2">
    <source>
        <dbReference type="Proteomes" id="UP000485058"/>
    </source>
</evidence>
<reference evidence="1 2" key="1">
    <citation type="submission" date="2020-02" db="EMBL/GenBank/DDBJ databases">
        <title>Draft genome sequence of Haematococcus lacustris strain NIES-144.</title>
        <authorList>
            <person name="Morimoto D."/>
            <person name="Nakagawa S."/>
            <person name="Yoshida T."/>
            <person name="Sawayama S."/>
        </authorList>
    </citation>
    <scope>NUCLEOTIDE SEQUENCE [LARGE SCALE GENOMIC DNA]</scope>
    <source>
        <strain evidence="1 2">NIES-144</strain>
    </source>
</reference>
<keyword evidence="2" id="KW-1185">Reference proteome</keyword>
<dbReference type="Proteomes" id="UP000485058">
    <property type="component" value="Unassembled WGS sequence"/>
</dbReference>
<name>A0A699ZJG7_HAELA</name>
<sequence length="95" mass="10288">MARKRASVTFADTVPASAELVSYIPERASQVAYTVPEALQAVQPGDHHELWLIQLPRMVPLDSLNGLELAWNATAGSAPCTLHGRCTEDHQAPDP</sequence>
<comment type="caution">
    <text evidence="1">The sequence shown here is derived from an EMBL/GenBank/DDBJ whole genome shotgun (WGS) entry which is preliminary data.</text>
</comment>
<protein>
    <submittedName>
        <fullName evidence="1">Uncharacterized protein</fullName>
    </submittedName>
</protein>
<proteinExistence type="predicted"/>
<organism evidence="1 2">
    <name type="scientific">Haematococcus lacustris</name>
    <name type="common">Green alga</name>
    <name type="synonym">Haematococcus pluvialis</name>
    <dbReference type="NCBI Taxonomy" id="44745"/>
    <lineage>
        <taxon>Eukaryota</taxon>
        <taxon>Viridiplantae</taxon>
        <taxon>Chlorophyta</taxon>
        <taxon>core chlorophytes</taxon>
        <taxon>Chlorophyceae</taxon>
        <taxon>CS clade</taxon>
        <taxon>Chlamydomonadales</taxon>
        <taxon>Haematococcaceae</taxon>
        <taxon>Haematococcus</taxon>
    </lineage>
</organism>
<dbReference type="EMBL" id="BLLF01002120">
    <property type="protein sequence ID" value="GFH22773.1"/>
    <property type="molecule type" value="Genomic_DNA"/>
</dbReference>
<accession>A0A699ZJG7</accession>